<keyword evidence="1" id="KW-0812">Transmembrane</keyword>
<name>A0AAN7IHR7_QUERU</name>
<protein>
    <submittedName>
        <fullName evidence="2">Uncharacterized protein</fullName>
    </submittedName>
</protein>
<evidence type="ECO:0000313" key="2">
    <source>
        <dbReference type="EMBL" id="KAK4577160.1"/>
    </source>
</evidence>
<reference evidence="2 3" key="1">
    <citation type="journal article" date="2023" name="G3 (Bethesda)">
        <title>A haplotype-resolved chromosome-scale genome for Quercus rubra L. provides insights into the genetics of adaptive traits for red oak species.</title>
        <authorList>
            <person name="Kapoor B."/>
            <person name="Jenkins J."/>
            <person name="Schmutz J."/>
            <person name="Zhebentyayeva T."/>
            <person name="Kuelheim C."/>
            <person name="Coggeshall M."/>
            <person name="Heim C."/>
            <person name="Lasky J.R."/>
            <person name="Leites L."/>
            <person name="Islam-Faridi N."/>
            <person name="Romero-Severson J."/>
            <person name="DeLeo V.L."/>
            <person name="Lucas S.M."/>
            <person name="Lazic D."/>
            <person name="Gailing O."/>
            <person name="Carlson J."/>
            <person name="Staton M."/>
        </authorList>
    </citation>
    <scope>NUCLEOTIDE SEQUENCE [LARGE SCALE GENOMIC DNA]</scope>
    <source>
        <strain evidence="2">Pseudo-F2</strain>
    </source>
</reference>
<dbReference type="PANTHER" id="PTHR36703">
    <property type="entry name" value="TRIACYLGLYCEROL LIPASE-LIKE PROTEIN"/>
    <property type="match status" value="1"/>
</dbReference>
<keyword evidence="1" id="KW-1133">Transmembrane helix</keyword>
<gene>
    <name evidence="2" type="ORF">RGQ29_027607</name>
</gene>
<dbReference type="AlphaFoldDB" id="A0AAN7IHR7"/>
<comment type="caution">
    <text evidence="2">The sequence shown here is derived from an EMBL/GenBank/DDBJ whole genome shotgun (WGS) entry which is preliminary data.</text>
</comment>
<dbReference type="EMBL" id="JAXUIC010000008">
    <property type="protein sequence ID" value="KAK4577160.1"/>
    <property type="molecule type" value="Genomic_DNA"/>
</dbReference>
<proteinExistence type="predicted"/>
<keyword evidence="3" id="KW-1185">Reference proteome</keyword>
<keyword evidence="1" id="KW-0472">Membrane</keyword>
<organism evidence="2 3">
    <name type="scientific">Quercus rubra</name>
    <name type="common">Northern red oak</name>
    <name type="synonym">Quercus borealis</name>
    <dbReference type="NCBI Taxonomy" id="3512"/>
    <lineage>
        <taxon>Eukaryota</taxon>
        <taxon>Viridiplantae</taxon>
        <taxon>Streptophyta</taxon>
        <taxon>Embryophyta</taxon>
        <taxon>Tracheophyta</taxon>
        <taxon>Spermatophyta</taxon>
        <taxon>Magnoliopsida</taxon>
        <taxon>eudicotyledons</taxon>
        <taxon>Gunneridae</taxon>
        <taxon>Pentapetalae</taxon>
        <taxon>rosids</taxon>
        <taxon>fabids</taxon>
        <taxon>Fagales</taxon>
        <taxon>Fagaceae</taxon>
        <taxon>Quercus</taxon>
    </lineage>
</organism>
<dbReference type="Proteomes" id="UP001324115">
    <property type="component" value="Unassembled WGS sequence"/>
</dbReference>
<dbReference type="PANTHER" id="PTHR36703:SF1">
    <property type="entry name" value="TRIACYLGLYCEROL LIPASE-LIKE PROTEIN"/>
    <property type="match status" value="1"/>
</dbReference>
<sequence>MQRLRSSGSSIWGNLVSSPRLKRKASNTWAAVQDAFFSTKDTFERNKVVFTVGTSIASVATAWIGYSLRHYHETRIDQRLETIEKAMRNSNNLEHSELREIAGSGSISAPACFATAGTTLIIGYGLGWRGGKWYANRNFRKEQMMLLGQKNPRGWQINPRGWQMLGPIKPRGWKFQFLRRRITRSKVPENAARTSEKMLKDAPNS</sequence>
<feature type="transmembrane region" description="Helical" evidence="1">
    <location>
        <begin position="48"/>
        <end position="66"/>
    </location>
</feature>
<accession>A0AAN7IHR7</accession>
<evidence type="ECO:0000313" key="3">
    <source>
        <dbReference type="Proteomes" id="UP001324115"/>
    </source>
</evidence>
<feature type="transmembrane region" description="Helical" evidence="1">
    <location>
        <begin position="107"/>
        <end position="127"/>
    </location>
</feature>
<evidence type="ECO:0000256" key="1">
    <source>
        <dbReference type="SAM" id="Phobius"/>
    </source>
</evidence>